<feature type="region of interest" description="Disordered" evidence="1">
    <location>
        <begin position="1"/>
        <end position="193"/>
    </location>
</feature>
<dbReference type="EMBL" id="CADCVM010000524">
    <property type="protein sequence ID" value="CAA9536270.1"/>
    <property type="molecule type" value="Genomic_DNA"/>
</dbReference>
<feature type="compositionally biased region" description="Basic and acidic residues" evidence="1">
    <location>
        <begin position="113"/>
        <end position="127"/>
    </location>
</feature>
<evidence type="ECO:0000313" key="2">
    <source>
        <dbReference type="EMBL" id="CAA9536270.1"/>
    </source>
</evidence>
<name>A0A6J4TZY2_9ACTN</name>
<feature type="compositionally biased region" description="Basic and acidic residues" evidence="1">
    <location>
        <begin position="149"/>
        <end position="161"/>
    </location>
</feature>
<sequence>ERRGPEPRPARRPRGRRGLQHPGPRTLRPRIQGGPARARGSGRAGREPGGLDQGLAQHKELQGRQRLHHLAVQDHDEHLPERPAEGGAPRRAPVRRRDALPGRAPRRRRRPRGRDPQRRAPRRDRGGARARKGRAPGGPRPAPHGGPLLRRDRRDPRRPGRDGQGLGQPGTRGHARGALKGERPQRNRRVRAV</sequence>
<organism evidence="2">
    <name type="scientific">uncultured Rubrobacteraceae bacterium</name>
    <dbReference type="NCBI Taxonomy" id="349277"/>
    <lineage>
        <taxon>Bacteria</taxon>
        <taxon>Bacillati</taxon>
        <taxon>Actinomycetota</taxon>
        <taxon>Rubrobacteria</taxon>
        <taxon>Rubrobacterales</taxon>
        <taxon>Rubrobacteraceae</taxon>
        <taxon>environmental samples</taxon>
    </lineage>
</organism>
<feature type="compositionally biased region" description="Basic and acidic residues" evidence="1">
    <location>
        <begin position="71"/>
        <end position="84"/>
    </location>
</feature>
<dbReference type="AlphaFoldDB" id="A0A6J4TZY2"/>
<feature type="compositionally biased region" description="Basic residues" evidence="1">
    <location>
        <begin position="10"/>
        <end position="19"/>
    </location>
</feature>
<accession>A0A6J4TZY2</accession>
<protein>
    <submittedName>
        <fullName evidence="2">Uncharacterized protein</fullName>
    </submittedName>
</protein>
<feature type="non-terminal residue" evidence="2">
    <location>
        <position position="193"/>
    </location>
</feature>
<reference evidence="2" key="1">
    <citation type="submission" date="2020-02" db="EMBL/GenBank/DDBJ databases">
        <authorList>
            <person name="Meier V. D."/>
        </authorList>
    </citation>
    <scope>NUCLEOTIDE SEQUENCE</scope>
    <source>
        <strain evidence="2">AVDCRST_MAG05</strain>
    </source>
</reference>
<proteinExistence type="predicted"/>
<gene>
    <name evidence="2" type="ORF">AVDCRST_MAG05-4901</name>
</gene>
<feature type="non-terminal residue" evidence="2">
    <location>
        <position position="1"/>
    </location>
</feature>
<evidence type="ECO:0000256" key="1">
    <source>
        <dbReference type="SAM" id="MobiDB-lite"/>
    </source>
</evidence>